<dbReference type="SUPFAM" id="SSF51182">
    <property type="entry name" value="RmlC-like cupins"/>
    <property type="match status" value="1"/>
</dbReference>
<dbReference type="Pfam" id="PF07883">
    <property type="entry name" value="Cupin_2"/>
    <property type="match status" value="1"/>
</dbReference>
<sequence>MSNLLADLPAPAEDEVFTDLLSRPGVRIERIVSHGQSTPVDAPFDQDHDEWVLLLRGSAGLWIDGDGERALRPGDHVLIPAHRVHRVTWTAADEPTVWLAVHFG</sequence>
<evidence type="ECO:0000313" key="3">
    <source>
        <dbReference type="Proteomes" id="UP000239724"/>
    </source>
</evidence>
<comment type="caution">
    <text evidence="2">The sequence shown here is derived from an EMBL/GenBank/DDBJ whole genome shotgun (WGS) entry which is preliminary data.</text>
</comment>
<keyword evidence="3" id="KW-1185">Reference proteome</keyword>
<gene>
    <name evidence="2" type="ORF">CCS01_30420</name>
</gene>
<dbReference type="InterPro" id="IPR013096">
    <property type="entry name" value="Cupin_2"/>
</dbReference>
<evidence type="ECO:0000259" key="1">
    <source>
        <dbReference type="Pfam" id="PF07883"/>
    </source>
</evidence>
<evidence type="ECO:0000313" key="2">
    <source>
        <dbReference type="EMBL" id="PPQ26274.1"/>
    </source>
</evidence>
<protein>
    <submittedName>
        <fullName evidence="2">Cupin</fullName>
    </submittedName>
</protein>
<proteinExistence type="predicted"/>
<dbReference type="InterPro" id="IPR014710">
    <property type="entry name" value="RmlC-like_jellyroll"/>
</dbReference>
<dbReference type="CDD" id="cd06981">
    <property type="entry name" value="cupin_reut_a1446"/>
    <property type="match status" value="1"/>
</dbReference>
<name>A0A2S6MV84_RHOGL</name>
<dbReference type="RefSeq" id="WP_104522822.1">
    <property type="nucleotide sequence ID" value="NZ_NHRY01000271.1"/>
</dbReference>
<dbReference type="EMBL" id="NHRY01000271">
    <property type="protein sequence ID" value="PPQ26274.1"/>
    <property type="molecule type" value="Genomic_DNA"/>
</dbReference>
<organism evidence="2 3">
    <name type="scientific">Rhodopila globiformis</name>
    <name type="common">Rhodopseudomonas globiformis</name>
    <dbReference type="NCBI Taxonomy" id="1071"/>
    <lineage>
        <taxon>Bacteria</taxon>
        <taxon>Pseudomonadati</taxon>
        <taxon>Pseudomonadota</taxon>
        <taxon>Alphaproteobacteria</taxon>
        <taxon>Acetobacterales</taxon>
        <taxon>Acetobacteraceae</taxon>
        <taxon>Rhodopila</taxon>
    </lineage>
</organism>
<dbReference type="Proteomes" id="UP000239724">
    <property type="component" value="Unassembled WGS sequence"/>
</dbReference>
<dbReference type="AlphaFoldDB" id="A0A2S6MV84"/>
<dbReference type="Gene3D" id="2.60.120.10">
    <property type="entry name" value="Jelly Rolls"/>
    <property type="match status" value="1"/>
</dbReference>
<reference evidence="2 3" key="1">
    <citation type="journal article" date="2018" name="Arch. Microbiol.">
        <title>New insights into the metabolic potential of the phototrophic purple bacterium Rhodopila globiformis DSM 161(T) from its draft genome sequence and evidence for a vanadium-dependent nitrogenase.</title>
        <authorList>
            <person name="Imhoff J.F."/>
            <person name="Rahn T."/>
            <person name="Kunzel S."/>
            <person name="Neulinger S.C."/>
        </authorList>
    </citation>
    <scope>NUCLEOTIDE SEQUENCE [LARGE SCALE GENOMIC DNA]</scope>
    <source>
        <strain evidence="2 3">DSM 161</strain>
    </source>
</reference>
<dbReference type="InterPro" id="IPR011051">
    <property type="entry name" value="RmlC_Cupin_sf"/>
</dbReference>
<dbReference type="OrthoDB" id="9798585at2"/>
<accession>A0A2S6MV84</accession>
<feature type="domain" description="Cupin type-2" evidence="1">
    <location>
        <begin position="45"/>
        <end position="101"/>
    </location>
</feature>